<evidence type="ECO:0000256" key="1">
    <source>
        <dbReference type="SAM" id="MobiDB-lite"/>
    </source>
</evidence>
<feature type="non-terminal residue" evidence="2">
    <location>
        <position position="45"/>
    </location>
</feature>
<accession>A0A5J9UF73</accession>
<name>A0A5J9UF73_9POAL</name>
<organism evidence="2 3">
    <name type="scientific">Eragrostis curvula</name>
    <name type="common">weeping love grass</name>
    <dbReference type="NCBI Taxonomy" id="38414"/>
    <lineage>
        <taxon>Eukaryota</taxon>
        <taxon>Viridiplantae</taxon>
        <taxon>Streptophyta</taxon>
        <taxon>Embryophyta</taxon>
        <taxon>Tracheophyta</taxon>
        <taxon>Spermatophyta</taxon>
        <taxon>Magnoliopsida</taxon>
        <taxon>Liliopsida</taxon>
        <taxon>Poales</taxon>
        <taxon>Poaceae</taxon>
        <taxon>PACMAD clade</taxon>
        <taxon>Chloridoideae</taxon>
        <taxon>Eragrostideae</taxon>
        <taxon>Eragrostidinae</taxon>
        <taxon>Eragrostis</taxon>
    </lineage>
</organism>
<feature type="compositionally biased region" description="Polar residues" evidence="1">
    <location>
        <begin position="22"/>
        <end position="36"/>
    </location>
</feature>
<keyword evidence="3" id="KW-1185">Reference proteome</keyword>
<dbReference type="AlphaFoldDB" id="A0A5J9UF73"/>
<feature type="non-terminal residue" evidence="2">
    <location>
        <position position="1"/>
    </location>
</feature>
<dbReference type="Gramene" id="TVU22363">
    <property type="protein sequence ID" value="TVU22363"/>
    <property type="gene ID" value="EJB05_32054"/>
</dbReference>
<dbReference type="EMBL" id="RWGY01000026">
    <property type="protein sequence ID" value="TVU22363.1"/>
    <property type="molecule type" value="Genomic_DNA"/>
</dbReference>
<evidence type="ECO:0000313" key="2">
    <source>
        <dbReference type="EMBL" id="TVU22363.1"/>
    </source>
</evidence>
<feature type="region of interest" description="Disordered" evidence="1">
    <location>
        <begin position="1"/>
        <end position="45"/>
    </location>
</feature>
<sequence length="45" mass="4963">MSTALQHCRPRVSSAAREDRPSQQGHMSEVADTTVSPLELDKLPE</sequence>
<evidence type="ECO:0000313" key="3">
    <source>
        <dbReference type="Proteomes" id="UP000324897"/>
    </source>
</evidence>
<gene>
    <name evidence="2" type="ORF">EJB05_32054</name>
</gene>
<proteinExistence type="predicted"/>
<reference evidence="2 3" key="1">
    <citation type="journal article" date="2019" name="Sci. Rep.">
        <title>A high-quality genome of Eragrostis curvula grass provides insights into Poaceae evolution and supports new strategies to enhance forage quality.</title>
        <authorList>
            <person name="Carballo J."/>
            <person name="Santos B.A.C.M."/>
            <person name="Zappacosta D."/>
            <person name="Garbus I."/>
            <person name="Selva J.P."/>
            <person name="Gallo C.A."/>
            <person name="Diaz A."/>
            <person name="Albertini E."/>
            <person name="Caccamo M."/>
            <person name="Echenique V."/>
        </authorList>
    </citation>
    <scope>NUCLEOTIDE SEQUENCE [LARGE SCALE GENOMIC DNA]</scope>
    <source>
        <strain evidence="3">cv. Victoria</strain>
        <tissue evidence="2">Leaf</tissue>
    </source>
</reference>
<comment type="caution">
    <text evidence="2">The sequence shown here is derived from an EMBL/GenBank/DDBJ whole genome shotgun (WGS) entry which is preliminary data.</text>
</comment>
<protein>
    <submittedName>
        <fullName evidence="2">Uncharacterized protein</fullName>
    </submittedName>
</protein>
<dbReference type="Proteomes" id="UP000324897">
    <property type="component" value="Unassembled WGS sequence"/>
</dbReference>